<evidence type="ECO:0000313" key="2">
    <source>
        <dbReference type="Proteomes" id="UP000326067"/>
    </source>
</evidence>
<accession>A0A5E7I171</accession>
<protein>
    <recommendedName>
        <fullName evidence="3">HK97 gp10 family phage protein</fullName>
    </recommendedName>
</protein>
<dbReference type="Proteomes" id="UP000326067">
    <property type="component" value="Unassembled WGS sequence"/>
</dbReference>
<name>A0A5E7I171_PSEFL</name>
<sequence length="147" mass="15680">MPRGSHMTERYGGKSGSFELQLAEFAAQAKGAIDASLREIIIELGGSLIRMSPVDTGRFRGNWQFSIAAPAGGTLGTVDPTGAEATARLVGDSIEFRAGTTGFIVNNLPYAIPLEYGHSDQAPGGMVRITQARFQQIVLEAIRNNQV</sequence>
<proteinExistence type="predicted"/>
<reference evidence="1 2" key="1">
    <citation type="submission" date="2019-09" db="EMBL/GenBank/DDBJ databases">
        <authorList>
            <person name="Chandra G."/>
            <person name="Truman W A."/>
        </authorList>
    </citation>
    <scope>NUCLEOTIDE SEQUENCE [LARGE SCALE GENOMIC DNA]</scope>
    <source>
        <strain evidence="1">PS847</strain>
    </source>
</reference>
<gene>
    <name evidence="1" type="ORF">PS847_01221</name>
</gene>
<organism evidence="1 2">
    <name type="scientific">Pseudomonas fluorescens</name>
    <dbReference type="NCBI Taxonomy" id="294"/>
    <lineage>
        <taxon>Bacteria</taxon>
        <taxon>Pseudomonadati</taxon>
        <taxon>Pseudomonadota</taxon>
        <taxon>Gammaproteobacteria</taxon>
        <taxon>Pseudomonadales</taxon>
        <taxon>Pseudomonadaceae</taxon>
        <taxon>Pseudomonas</taxon>
    </lineage>
</organism>
<dbReference type="EMBL" id="CABVIC010000001">
    <property type="protein sequence ID" value="VVO69312.1"/>
    <property type="molecule type" value="Genomic_DNA"/>
</dbReference>
<dbReference type="AlphaFoldDB" id="A0A5E7I171"/>
<evidence type="ECO:0000313" key="1">
    <source>
        <dbReference type="EMBL" id="VVO69312.1"/>
    </source>
</evidence>
<evidence type="ECO:0008006" key="3">
    <source>
        <dbReference type="Google" id="ProtNLM"/>
    </source>
</evidence>